<dbReference type="GO" id="GO:0016301">
    <property type="term" value="F:kinase activity"/>
    <property type="evidence" value="ECO:0007669"/>
    <property type="project" value="UniProtKB-KW"/>
</dbReference>
<proteinExistence type="predicted"/>
<dbReference type="PANTHER" id="PTHR21310">
    <property type="entry name" value="AMINOGLYCOSIDE PHOSPHOTRANSFERASE-RELATED-RELATED"/>
    <property type="match status" value="1"/>
</dbReference>
<dbReference type="Proteomes" id="UP000800094">
    <property type="component" value="Unassembled WGS sequence"/>
</dbReference>
<sequence length="436" mass="50510">MPRPIQDGLEWKQTLFDLVPQWTREVFIPAIESVCRQQLNIPPEDPCTVAFHASGLFNKLYIVKCTRCPLIMRVSLPVYPRHKTRAEVATLRWVRENTKVPVPKVVSFDDSNDNEIGYEWILMELMEGASAHRRWRTMSMEQKIALTKRIATFQVELSGLGKPESIFRSIGTLDLREVGQENDVEDSEKVVPGLLVSHEFFMGDHLHYDIPRGPFRSSHDWLSAELNIILLHQTAVLEKTEDEDDKEDAEEVLFVARKLLSLVPKVFPSTLDESETTGLYHHDLHLNNILVNEEGEITAVLDWECVSALPLWMLTKVPKFLDEPVREEEPQRDTYADKTPEESAAAAGKHNDPGYLDSDGKNELYFIHRMEYEATQLRKVYKAKLRELWPEWPLEESYVKIDFFQAISQCDGIWVKKTRRWADYMEKGETVRLEDA</sequence>
<dbReference type="Gene3D" id="3.30.200.20">
    <property type="entry name" value="Phosphorylase Kinase, domain 1"/>
    <property type="match status" value="1"/>
</dbReference>
<accession>A0A6A6IZQ2</accession>
<dbReference type="OrthoDB" id="2906425at2759"/>
<dbReference type="GeneID" id="54580821"/>
<organism evidence="3 4">
    <name type="scientific">Trematosphaeria pertusa</name>
    <dbReference type="NCBI Taxonomy" id="390896"/>
    <lineage>
        <taxon>Eukaryota</taxon>
        <taxon>Fungi</taxon>
        <taxon>Dikarya</taxon>
        <taxon>Ascomycota</taxon>
        <taxon>Pezizomycotina</taxon>
        <taxon>Dothideomycetes</taxon>
        <taxon>Pleosporomycetidae</taxon>
        <taxon>Pleosporales</taxon>
        <taxon>Massarineae</taxon>
        <taxon>Trematosphaeriaceae</taxon>
        <taxon>Trematosphaeria</taxon>
    </lineage>
</organism>
<reference evidence="3" key="1">
    <citation type="journal article" date="2020" name="Stud. Mycol.">
        <title>101 Dothideomycetes genomes: a test case for predicting lifestyles and emergence of pathogens.</title>
        <authorList>
            <person name="Haridas S."/>
            <person name="Albert R."/>
            <person name="Binder M."/>
            <person name="Bloem J."/>
            <person name="Labutti K."/>
            <person name="Salamov A."/>
            <person name="Andreopoulos B."/>
            <person name="Baker S."/>
            <person name="Barry K."/>
            <person name="Bills G."/>
            <person name="Bluhm B."/>
            <person name="Cannon C."/>
            <person name="Castanera R."/>
            <person name="Culley D."/>
            <person name="Daum C."/>
            <person name="Ezra D."/>
            <person name="Gonzalez J."/>
            <person name="Henrissat B."/>
            <person name="Kuo A."/>
            <person name="Liang C."/>
            <person name="Lipzen A."/>
            <person name="Lutzoni F."/>
            <person name="Magnuson J."/>
            <person name="Mondo S."/>
            <person name="Nolan M."/>
            <person name="Ohm R."/>
            <person name="Pangilinan J."/>
            <person name="Park H.-J."/>
            <person name="Ramirez L."/>
            <person name="Alfaro M."/>
            <person name="Sun H."/>
            <person name="Tritt A."/>
            <person name="Yoshinaga Y."/>
            <person name="Zwiers L.-H."/>
            <person name="Turgeon B."/>
            <person name="Goodwin S."/>
            <person name="Spatafora J."/>
            <person name="Crous P."/>
            <person name="Grigoriev I."/>
        </authorList>
    </citation>
    <scope>NUCLEOTIDE SEQUENCE</scope>
    <source>
        <strain evidence="3">CBS 122368</strain>
    </source>
</reference>
<keyword evidence="3" id="KW-0418">Kinase</keyword>
<protein>
    <submittedName>
        <fullName evidence="3">Kinase-like protein</fullName>
    </submittedName>
</protein>
<keyword evidence="3" id="KW-0808">Transferase</keyword>
<dbReference type="InterPro" id="IPR002575">
    <property type="entry name" value="Aminoglycoside_PTrfase"/>
</dbReference>
<dbReference type="AlphaFoldDB" id="A0A6A6IZQ2"/>
<feature type="region of interest" description="Disordered" evidence="1">
    <location>
        <begin position="324"/>
        <end position="355"/>
    </location>
</feature>
<evidence type="ECO:0000256" key="1">
    <source>
        <dbReference type="SAM" id="MobiDB-lite"/>
    </source>
</evidence>
<evidence type="ECO:0000313" key="4">
    <source>
        <dbReference type="Proteomes" id="UP000800094"/>
    </source>
</evidence>
<evidence type="ECO:0000313" key="3">
    <source>
        <dbReference type="EMBL" id="KAF2255934.1"/>
    </source>
</evidence>
<dbReference type="Pfam" id="PF01636">
    <property type="entry name" value="APH"/>
    <property type="match status" value="1"/>
</dbReference>
<feature type="compositionally biased region" description="Basic and acidic residues" evidence="1">
    <location>
        <begin position="324"/>
        <end position="341"/>
    </location>
</feature>
<dbReference type="PANTHER" id="PTHR21310:SF13">
    <property type="entry name" value="AMINOGLYCOSIDE PHOSPHOTRANSFERASE DOMAIN-CONTAINING PROTEIN"/>
    <property type="match status" value="1"/>
</dbReference>
<dbReference type="EMBL" id="ML987189">
    <property type="protein sequence ID" value="KAF2255934.1"/>
    <property type="molecule type" value="Genomic_DNA"/>
</dbReference>
<feature type="domain" description="Aminoglycoside phosphotransferase" evidence="2">
    <location>
        <begin position="51"/>
        <end position="307"/>
    </location>
</feature>
<dbReference type="SUPFAM" id="SSF56112">
    <property type="entry name" value="Protein kinase-like (PK-like)"/>
    <property type="match status" value="1"/>
</dbReference>
<dbReference type="Gene3D" id="3.90.1200.10">
    <property type="match status" value="1"/>
</dbReference>
<dbReference type="InterPro" id="IPR051678">
    <property type="entry name" value="AGP_Transferase"/>
</dbReference>
<keyword evidence="4" id="KW-1185">Reference proteome</keyword>
<dbReference type="InterPro" id="IPR011009">
    <property type="entry name" value="Kinase-like_dom_sf"/>
</dbReference>
<evidence type="ECO:0000259" key="2">
    <source>
        <dbReference type="Pfam" id="PF01636"/>
    </source>
</evidence>
<name>A0A6A6IZQ2_9PLEO</name>
<gene>
    <name evidence="3" type="ORF">BU26DRAFT_512875</name>
</gene>
<dbReference type="RefSeq" id="XP_033690938.1">
    <property type="nucleotide sequence ID" value="XM_033827491.1"/>
</dbReference>